<organism evidence="1 2">
    <name type="scientific">Artomyces pyxidatus</name>
    <dbReference type="NCBI Taxonomy" id="48021"/>
    <lineage>
        <taxon>Eukaryota</taxon>
        <taxon>Fungi</taxon>
        <taxon>Dikarya</taxon>
        <taxon>Basidiomycota</taxon>
        <taxon>Agaricomycotina</taxon>
        <taxon>Agaricomycetes</taxon>
        <taxon>Russulales</taxon>
        <taxon>Auriscalpiaceae</taxon>
        <taxon>Artomyces</taxon>
    </lineage>
</organism>
<accession>A0ACB8SPN9</accession>
<reference evidence="1" key="1">
    <citation type="submission" date="2021-03" db="EMBL/GenBank/DDBJ databases">
        <authorList>
            <consortium name="DOE Joint Genome Institute"/>
            <person name="Ahrendt S."/>
            <person name="Looney B.P."/>
            <person name="Miyauchi S."/>
            <person name="Morin E."/>
            <person name="Drula E."/>
            <person name="Courty P.E."/>
            <person name="Chicoki N."/>
            <person name="Fauchery L."/>
            <person name="Kohler A."/>
            <person name="Kuo A."/>
            <person name="Labutti K."/>
            <person name="Pangilinan J."/>
            <person name="Lipzen A."/>
            <person name="Riley R."/>
            <person name="Andreopoulos W."/>
            <person name="He G."/>
            <person name="Johnson J."/>
            <person name="Barry K.W."/>
            <person name="Grigoriev I.V."/>
            <person name="Nagy L."/>
            <person name="Hibbett D."/>
            <person name="Henrissat B."/>
            <person name="Matheny P.B."/>
            <person name="Labbe J."/>
            <person name="Martin F."/>
        </authorList>
    </citation>
    <scope>NUCLEOTIDE SEQUENCE</scope>
    <source>
        <strain evidence="1">HHB10654</strain>
    </source>
</reference>
<keyword evidence="2" id="KW-1185">Reference proteome</keyword>
<proteinExistence type="predicted"/>
<reference evidence="1" key="2">
    <citation type="journal article" date="2022" name="New Phytol.">
        <title>Evolutionary transition to the ectomycorrhizal habit in the genomes of a hyperdiverse lineage of mushroom-forming fungi.</title>
        <authorList>
            <person name="Looney B."/>
            <person name="Miyauchi S."/>
            <person name="Morin E."/>
            <person name="Drula E."/>
            <person name="Courty P.E."/>
            <person name="Kohler A."/>
            <person name="Kuo A."/>
            <person name="LaButti K."/>
            <person name="Pangilinan J."/>
            <person name="Lipzen A."/>
            <person name="Riley R."/>
            <person name="Andreopoulos W."/>
            <person name="He G."/>
            <person name="Johnson J."/>
            <person name="Nolan M."/>
            <person name="Tritt A."/>
            <person name="Barry K.W."/>
            <person name="Grigoriev I.V."/>
            <person name="Nagy L.G."/>
            <person name="Hibbett D."/>
            <person name="Henrissat B."/>
            <person name="Matheny P.B."/>
            <person name="Labbe J."/>
            <person name="Martin F.M."/>
        </authorList>
    </citation>
    <scope>NUCLEOTIDE SEQUENCE</scope>
    <source>
        <strain evidence="1">HHB10654</strain>
    </source>
</reference>
<sequence>MHYSPAELWASCPVATPTGLRSAFAREFSSIKSAKSIPFISPYLQRCPIILRPVQSSPAIVQSTAHMQTPIPRACIFFLMSEILSYASAQLPHMPRRPASIGFGRPLPPFSALACFLSPSGLRLHAVFLAKKSPWAVARKATFHAAIAPYSANLIL</sequence>
<dbReference type="EMBL" id="MU277236">
    <property type="protein sequence ID" value="KAI0058334.1"/>
    <property type="molecule type" value="Genomic_DNA"/>
</dbReference>
<name>A0ACB8SPN9_9AGAM</name>
<gene>
    <name evidence="1" type="ORF">BV25DRAFT_1283576</name>
</gene>
<dbReference type="Proteomes" id="UP000814140">
    <property type="component" value="Unassembled WGS sequence"/>
</dbReference>
<comment type="caution">
    <text evidence="1">The sequence shown here is derived from an EMBL/GenBank/DDBJ whole genome shotgun (WGS) entry which is preliminary data.</text>
</comment>
<evidence type="ECO:0000313" key="1">
    <source>
        <dbReference type="EMBL" id="KAI0058334.1"/>
    </source>
</evidence>
<protein>
    <submittedName>
        <fullName evidence="1">Uncharacterized protein</fullName>
    </submittedName>
</protein>
<evidence type="ECO:0000313" key="2">
    <source>
        <dbReference type="Proteomes" id="UP000814140"/>
    </source>
</evidence>